<dbReference type="Proteomes" id="UP001238088">
    <property type="component" value="Unassembled WGS sequence"/>
</dbReference>
<evidence type="ECO:0000313" key="2">
    <source>
        <dbReference type="EMBL" id="MDQ0269992.1"/>
    </source>
</evidence>
<dbReference type="EMBL" id="JAUSUB010000006">
    <property type="protein sequence ID" value="MDQ0269992.1"/>
    <property type="molecule type" value="Genomic_DNA"/>
</dbReference>
<evidence type="ECO:0000313" key="3">
    <source>
        <dbReference type="Proteomes" id="UP001238088"/>
    </source>
</evidence>
<keyword evidence="3" id="KW-1185">Reference proteome</keyword>
<proteinExistence type="predicted"/>
<sequence>MSKLMKEEKGYALIIVLLIIVVIAIITPPIVSSMINSSKQFAVSDEVIQNDRLTEMAKKFIHEGRLDGLSDQKIVEENNKVNLSPDHHIQMDINGVKIKITPIYKNKSGEAVDY</sequence>
<evidence type="ECO:0000256" key="1">
    <source>
        <dbReference type="SAM" id="Phobius"/>
    </source>
</evidence>
<keyword evidence="1" id="KW-1133">Transmembrane helix</keyword>
<dbReference type="RefSeq" id="WP_307474007.1">
    <property type="nucleotide sequence ID" value="NZ_JAUSUB010000006.1"/>
</dbReference>
<feature type="transmembrane region" description="Helical" evidence="1">
    <location>
        <begin position="12"/>
        <end position="31"/>
    </location>
</feature>
<protein>
    <submittedName>
        <fullName evidence="2">Tfp pilus assembly protein PilX</fullName>
    </submittedName>
</protein>
<comment type="caution">
    <text evidence="2">The sequence shown here is derived from an EMBL/GenBank/DDBJ whole genome shotgun (WGS) entry which is preliminary data.</text>
</comment>
<accession>A0ABU0AGR8</accession>
<reference evidence="2 3" key="1">
    <citation type="submission" date="2023-07" db="EMBL/GenBank/DDBJ databases">
        <title>Genomic Encyclopedia of Type Strains, Phase IV (KMG-IV): sequencing the most valuable type-strain genomes for metagenomic binning, comparative biology and taxonomic classification.</title>
        <authorList>
            <person name="Goeker M."/>
        </authorList>
    </citation>
    <scope>NUCLEOTIDE SEQUENCE [LARGE SCALE GENOMIC DNA]</scope>
    <source>
        <strain evidence="2 3">DSM 23494</strain>
    </source>
</reference>
<keyword evidence="1" id="KW-0472">Membrane</keyword>
<gene>
    <name evidence="2" type="ORF">J2S17_001864</name>
</gene>
<name>A0ABU0AGR8_9BACI</name>
<keyword evidence="1" id="KW-0812">Transmembrane</keyword>
<organism evidence="2 3">
    <name type="scientific">Cytobacillus purgationiresistens</name>
    <dbReference type="NCBI Taxonomy" id="863449"/>
    <lineage>
        <taxon>Bacteria</taxon>
        <taxon>Bacillati</taxon>
        <taxon>Bacillota</taxon>
        <taxon>Bacilli</taxon>
        <taxon>Bacillales</taxon>
        <taxon>Bacillaceae</taxon>
        <taxon>Cytobacillus</taxon>
    </lineage>
</organism>